<comment type="caution">
    <text evidence="10">The sequence shown here is derived from an EMBL/GenBank/DDBJ whole genome shotgun (WGS) entry which is preliminary data.</text>
</comment>
<dbReference type="PANTHER" id="PTHR43047:SF72">
    <property type="entry name" value="OSMOSENSING HISTIDINE PROTEIN KINASE SLN1"/>
    <property type="match status" value="1"/>
</dbReference>
<dbReference type="PROSITE" id="PS50109">
    <property type="entry name" value="HIS_KIN"/>
    <property type="match status" value="1"/>
</dbReference>
<reference evidence="10 11" key="1">
    <citation type="submission" date="2023-12" db="EMBL/GenBank/DDBJ databases">
        <title>the genome sequence of Hyalangium sp. s54d21.</title>
        <authorList>
            <person name="Zhang X."/>
        </authorList>
    </citation>
    <scope>NUCLEOTIDE SEQUENCE [LARGE SCALE GENOMIC DNA]</scope>
    <source>
        <strain evidence="11">s54d21</strain>
    </source>
</reference>
<keyword evidence="10" id="KW-0547">Nucleotide-binding</keyword>
<keyword evidence="10" id="KW-0067">ATP-binding</keyword>
<feature type="domain" description="PAS" evidence="9">
    <location>
        <begin position="42"/>
        <end position="112"/>
    </location>
</feature>
<dbReference type="InterPro" id="IPR000014">
    <property type="entry name" value="PAS"/>
</dbReference>
<gene>
    <name evidence="10" type="ORF">SYV04_06070</name>
</gene>
<dbReference type="InterPro" id="IPR004358">
    <property type="entry name" value="Sig_transdc_His_kin-like_C"/>
</dbReference>
<evidence type="ECO:0000259" key="8">
    <source>
        <dbReference type="PROSITE" id="PS50110"/>
    </source>
</evidence>
<feature type="domain" description="Histidine kinase" evidence="7">
    <location>
        <begin position="486"/>
        <end position="705"/>
    </location>
</feature>
<dbReference type="Pfam" id="PF00072">
    <property type="entry name" value="Response_reg"/>
    <property type="match status" value="1"/>
</dbReference>
<dbReference type="CDD" id="cd00156">
    <property type="entry name" value="REC"/>
    <property type="match status" value="1"/>
</dbReference>
<name>A0ABU5GXM0_9BACT</name>
<sequence length="850" mass="93892">MADEWGSGLRRSESLAGEAAPSYRERPRMLADVRGTSDIEADALRYRMLARHLRTVVFQLDPLGRFTLLGASWNELTGLKTAAVLGTPLVEALHPVDREQISMLLRTLTTRTQDSFRHEVRVLSRAGTCWVELFAQASPASPGEVLGIMTDITERRRALEAVITRERGLAAVVEVQRRLLAHEPEDEPYQNLLEPLSRAAGAGRVYVLEARREERGHLLVTRRAEWCAVGISSLLHRAEQKELPLEELLRSDHALALSVGQPVQFLAAECPSPLREHLEAQQTRAVLLLPLKVHGEVFGFLGFDNCVESRVWEQGTVDLLVGAAGALSLSLEQRTTDALRARTEATLRSTEAGLHLLIEGFPDPVLMHADEQVLYVNPAMVRYLGHEGPDSLVRQPVLAVVRGEDHSAMLRHLTEAREELAARAQEMTLLRQDGQEVVADLVTLGVTFEGRPVMLTFARDFTERKQMQAQLMLSDRMVSMGTQAAGIAHELNNPLSYVIANLEFVHGEMRAGPADAERVAEWREVLGDAREGSERVRQIVRQLKAFSRVDEERREPVDLHQVLDSVAQMANNEVRHRARLVKDYGTLPYIVGNDGKLFQVFLNLVINAAHAIPEGKVDGNEIRIVTREDARGWAVVEVRDSGSGIRPEHLGRIFEPFFTTKPHGVGTGLGLPICHALVRAHGGDISVESTLGKGTTFRVVLPPAEEEAESGSAECVPVSSGAGKRVLIIDDEPSVAAALGRMLEGHRVEIAHGGVQALKLLGSEQGYDLIFCDLMMPERTGMDVFEEIIARQPELAQRFIFMTGGGFTPRSREFIASGKYRVLDKPFDKGDVYRLMLEVLSLGRTAPSAG</sequence>
<dbReference type="InterPro" id="IPR013656">
    <property type="entry name" value="PAS_4"/>
</dbReference>
<proteinExistence type="predicted"/>
<dbReference type="Pfam" id="PF08448">
    <property type="entry name" value="PAS_4"/>
    <property type="match status" value="1"/>
</dbReference>
<dbReference type="SUPFAM" id="SSF47384">
    <property type="entry name" value="Homodimeric domain of signal transducing histidine kinase"/>
    <property type="match status" value="1"/>
</dbReference>
<dbReference type="SMART" id="SM00387">
    <property type="entry name" value="HATPase_c"/>
    <property type="match status" value="1"/>
</dbReference>
<dbReference type="Pfam" id="PF02518">
    <property type="entry name" value="HATPase_c"/>
    <property type="match status" value="1"/>
</dbReference>
<dbReference type="PRINTS" id="PR00344">
    <property type="entry name" value="BCTRLSENSOR"/>
</dbReference>
<dbReference type="GO" id="GO:0005524">
    <property type="term" value="F:ATP binding"/>
    <property type="evidence" value="ECO:0007669"/>
    <property type="project" value="UniProtKB-KW"/>
</dbReference>
<protein>
    <recommendedName>
        <fullName evidence="2">histidine kinase</fullName>
        <ecNumber evidence="2">2.7.13.3</ecNumber>
    </recommendedName>
</protein>
<dbReference type="Gene3D" id="1.10.287.130">
    <property type="match status" value="1"/>
</dbReference>
<accession>A0ABU5GXM0</accession>
<dbReference type="PROSITE" id="PS50112">
    <property type="entry name" value="PAS"/>
    <property type="match status" value="1"/>
</dbReference>
<feature type="modified residue" description="4-aspartylphosphate" evidence="6">
    <location>
        <position position="773"/>
    </location>
</feature>
<evidence type="ECO:0000256" key="5">
    <source>
        <dbReference type="ARBA" id="ARBA00022777"/>
    </source>
</evidence>
<dbReference type="InterPro" id="IPR035965">
    <property type="entry name" value="PAS-like_dom_sf"/>
</dbReference>
<dbReference type="PANTHER" id="PTHR43047">
    <property type="entry name" value="TWO-COMPONENT HISTIDINE PROTEIN KINASE"/>
    <property type="match status" value="1"/>
</dbReference>
<dbReference type="Gene3D" id="3.30.565.10">
    <property type="entry name" value="Histidine kinase-like ATPase, C-terminal domain"/>
    <property type="match status" value="1"/>
</dbReference>
<organism evidence="10 11">
    <name type="scientific">Hyalangium rubrum</name>
    <dbReference type="NCBI Taxonomy" id="3103134"/>
    <lineage>
        <taxon>Bacteria</taxon>
        <taxon>Pseudomonadati</taxon>
        <taxon>Myxococcota</taxon>
        <taxon>Myxococcia</taxon>
        <taxon>Myxococcales</taxon>
        <taxon>Cystobacterineae</taxon>
        <taxon>Archangiaceae</taxon>
        <taxon>Hyalangium</taxon>
    </lineage>
</organism>
<comment type="catalytic activity">
    <reaction evidence="1">
        <text>ATP + protein L-histidine = ADP + protein N-phospho-L-histidine.</text>
        <dbReference type="EC" id="2.7.13.3"/>
    </reaction>
</comment>
<evidence type="ECO:0000256" key="4">
    <source>
        <dbReference type="ARBA" id="ARBA00022679"/>
    </source>
</evidence>
<evidence type="ECO:0000256" key="2">
    <source>
        <dbReference type="ARBA" id="ARBA00012438"/>
    </source>
</evidence>
<dbReference type="SMART" id="SM00065">
    <property type="entry name" value="GAF"/>
    <property type="match status" value="1"/>
</dbReference>
<evidence type="ECO:0000256" key="3">
    <source>
        <dbReference type="ARBA" id="ARBA00022553"/>
    </source>
</evidence>
<dbReference type="InterPro" id="IPR013767">
    <property type="entry name" value="PAS_fold"/>
</dbReference>
<dbReference type="InterPro" id="IPR029016">
    <property type="entry name" value="GAF-like_dom_sf"/>
</dbReference>
<dbReference type="SUPFAM" id="SSF55781">
    <property type="entry name" value="GAF domain-like"/>
    <property type="match status" value="1"/>
</dbReference>
<dbReference type="CDD" id="cd00130">
    <property type="entry name" value="PAS"/>
    <property type="match status" value="2"/>
</dbReference>
<dbReference type="Pfam" id="PF00989">
    <property type="entry name" value="PAS"/>
    <property type="match status" value="1"/>
</dbReference>
<keyword evidence="3 6" id="KW-0597">Phosphoprotein</keyword>
<dbReference type="InterPro" id="IPR001789">
    <property type="entry name" value="Sig_transdc_resp-reg_receiver"/>
</dbReference>
<dbReference type="Gene3D" id="3.40.50.2300">
    <property type="match status" value="1"/>
</dbReference>
<keyword evidence="11" id="KW-1185">Reference proteome</keyword>
<dbReference type="PROSITE" id="PS50110">
    <property type="entry name" value="RESPONSE_REGULATORY"/>
    <property type="match status" value="1"/>
</dbReference>
<dbReference type="CDD" id="cd00082">
    <property type="entry name" value="HisKA"/>
    <property type="match status" value="1"/>
</dbReference>
<evidence type="ECO:0000313" key="10">
    <source>
        <dbReference type="EMBL" id="MDY7225938.1"/>
    </source>
</evidence>
<dbReference type="RefSeq" id="WP_321544662.1">
    <property type="nucleotide sequence ID" value="NZ_JAXIVS010000002.1"/>
</dbReference>
<evidence type="ECO:0000256" key="6">
    <source>
        <dbReference type="PROSITE-ProRule" id="PRU00169"/>
    </source>
</evidence>
<evidence type="ECO:0000259" key="7">
    <source>
        <dbReference type="PROSITE" id="PS50109"/>
    </source>
</evidence>
<dbReference type="Pfam" id="PF01590">
    <property type="entry name" value="GAF"/>
    <property type="match status" value="1"/>
</dbReference>
<dbReference type="EMBL" id="JAXIVS010000002">
    <property type="protein sequence ID" value="MDY7225938.1"/>
    <property type="molecule type" value="Genomic_DNA"/>
</dbReference>
<dbReference type="SUPFAM" id="SSF52172">
    <property type="entry name" value="CheY-like"/>
    <property type="match status" value="1"/>
</dbReference>
<dbReference type="Gene3D" id="3.30.450.20">
    <property type="entry name" value="PAS domain"/>
    <property type="match status" value="2"/>
</dbReference>
<feature type="domain" description="Response regulatory" evidence="8">
    <location>
        <begin position="725"/>
        <end position="840"/>
    </location>
</feature>
<dbReference type="SMART" id="SM00448">
    <property type="entry name" value="REC"/>
    <property type="match status" value="1"/>
</dbReference>
<dbReference type="InterPro" id="IPR003661">
    <property type="entry name" value="HisK_dim/P_dom"/>
</dbReference>
<dbReference type="Proteomes" id="UP001291309">
    <property type="component" value="Unassembled WGS sequence"/>
</dbReference>
<dbReference type="InterPro" id="IPR003018">
    <property type="entry name" value="GAF"/>
</dbReference>
<dbReference type="NCBIfam" id="TIGR00229">
    <property type="entry name" value="sensory_box"/>
    <property type="match status" value="2"/>
</dbReference>
<dbReference type="InterPro" id="IPR036890">
    <property type="entry name" value="HATPase_C_sf"/>
</dbReference>
<dbReference type="InterPro" id="IPR036097">
    <property type="entry name" value="HisK_dim/P_sf"/>
</dbReference>
<dbReference type="SMART" id="SM00388">
    <property type="entry name" value="HisKA"/>
    <property type="match status" value="1"/>
</dbReference>
<keyword evidence="5" id="KW-0418">Kinase</keyword>
<dbReference type="EC" id="2.7.13.3" evidence="2"/>
<dbReference type="SUPFAM" id="SSF55785">
    <property type="entry name" value="PYP-like sensor domain (PAS domain)"/>
    <property type="match status" value="2"/>
</dbReference>
<evidence type="ECO:0000313" key="11">
    <source>
        <dbReference type="Proteomes" id="UP001291309"/>
    </source>
</evidence>
<dbReference type="InterPro" id="IPR005467">
    <property type="entry name" value="His_kinase_dom"/>
</dbReference>
<keyword evidence="4" id="KW-0808">Transferase</keyword>
<dbReference type="InterPro" id="IPR011006">
    <property type="entry name" value="CheY-like_superfamily"/>
</dbReference>
<dbReference type="Pfam" id="PF00512">
    <property type="entry name" value="HisKA"/>
    <property type="match status" value="1"/>
</dbReference>
<evidence type="ECO:0000256" key="1">
    <source>
        <dbReference type="ARBA" id="ARBA00000085"/>
    </source>
</evidence>
<evidence type="ECO:0000259" key="9">
    <source>
        <dbReference type="PROSITE" id="PS50112"/>
    </source>
</evidence>
<dbReference type="SMART" id="SM00091">
    <property type="entry name" value="PAS"/>
    <property type="match status" value="2"/>
</dbReference>
<dbReference type="SUPFAM" id="SSF55874">
    <property type="entry name" value="ATPase domain of HSP90 chaperone/DNA topoisomerase II/histidine kinase"/>
    <property type="match status" value="1"/>
</dbReference>
<dbReference type="InterPro" id="IPR003594">
    <property type="entry name" value="HATPase_dom"/>
</dbReference>
<dbReference type="Gene3D" id="3.30.450.40">
    <property type="match status" value="1"/>
</dbReference>